<dbReference type="Gene3D" id="1.10.10.10">
    <property type="entry name" value="Winged helix-like DNA-binding domain superfamily/Winged helix DNA-binding domain"/>
    <property type="match status" value="1"/>
</dbReference>
<keyword evidence="2" id="KW-0472">Membrane</keyword>
<dbReference type="InterPro" id="IPR001867">
    <property type="entry name" value="OmpR/PhoB-type_DNA-bd"/>
</dbReference>
<dbReference type="SUPFAM" id="SSF81901">
    <property type="entry name" value="HCP-like"/>
    <property type="match status" value="1"/>
</dbReference>
<dbReference type="Pfam" id="PF13181">
    <property type="entry name" value="TPR_8"/>
    <property type="match status" value="1"/>
</dbReference>
<evidence type="ECO:0000313" key="4">
    <source>
        <dbReference type="EMBL" id="VAW35076.1"/>
    </source>
</evidence>
<dbReference type="CDD" id="cd00383">
    <property type="entry name" value="trans_reg_C"/>
    <property type="match status" value="1"/>
</dbReference>
<evidence type="ECO:0000259" key="3">
    <source>
        <dbReference type="PROSITE" id="PS51755"/>
    </source>
</evidence>
<proteinExistence type="predicted"/>
<name>A0A3B0VS56_9ZZZZ</name>
<dbReference type="InterPro" id="IPR016032">
    <property type="entry name" value="Sig_transdc_resp-reg_C-effctor"/>
</dbReference>
<dbReference type="EMBL" id="UOEW01000096">
    <property type="protein sequence ID" value="VAW35076.1"/>
    <property type="molecule type" value="Genomic_DNA"/>
</dbReference>
<feature type="transmembrane region" description="Helical" evidence="2">
    <location>
        <begin position="118"/>
        <end position="135"/>
    </location>
</feature>
<dbReference type="GO" id="GO:0006355">
    <property type="term" value="P:regulation of DNA-templated transcription"/>
    <property type="evidence" value="ECO:0007669"/>
    <property type="project" value="InterPro"/>
</dbReference>
<sequence length="605" mass="69400">MIYKFNNFELDTDNYRLLTNGEEISVEPQVFNLIVFLVQNKDKTVTRDEILDTLWKGKVVSDTSINNHIKSARKVLADDGVKQQVIKTIHSRGYQFIAETQEPSLNSTRRFSVPYKKILALFMVVFLVGISIHFLRKPDAEQSLPALHRIAVLPFVNIKPNTKTDYFGFALANQIIGELVYLKKLAVKPASSIRKYSAEIYDPIIVGKELNVDYILTGNYLNLDNNIRMNIELVKVSNNKLIWRDEQIKVTYQNAFELQDIVAQRVIDGLKIEFTTSELNRIKKDISTNPLAYEYYLRSTAYPLTTDGRKLAIEMIKKSIALDGNYAPAYAQLGNRSRRLEQFGLVDAGELSSSEQYYLKALSINPDLMSALAYLSMYYTETNKIEQALKLARKMSVINPNDANTHFTLGYIYRYAGMIDLARQKMEIAVAIDPSNPKFRSLIAIYANTGKYHKALKMTDLYKQGPFTLGWKGLLYRRLGEDEKALGYFNQVLELDKDGLWANVATFFKAYIQNDYKQGLQALQNLATFAHTDGETLYYLSSYYALLNDKNNSLTNLEKAINAGYFNYQFMASNSYFDSIKNDPEFKKLLKLAKAKHLDFKEKYF</sequence>
<dbReference type="SMART" id="SM00028">
    <property type="entry name" value="TPR"/>
    <property type="match status" value="5"/>
</dbReference>
<keyword evidence="4" id="KW-0456">Lyase</keyword>
<dbReference type="NCBIfam" id="NF047558">
    <property type="entry name" value="TPR_END_plus"/>
    <property type="match status" value="1"/>
</dbReference>
<dbReference type="GO" id="GO:0004016">
    <property type="term" value="F:adenylate cyclase activity"/>
    <property type="evidence" value="ECO:0007669"/>
    <property type="project" value="UniProtKB-EC"/>
</dbReference>
<dbReference type="EC" id="4.6.1.1" evidence="4"/>
<accession>A0A3B0VS56</accession>
<protein>
    <submittedName>
        <fullName evidence="4">Adenylate cyclase</fullName>
        <ecNumber evidence="4">4.6.1.1</ecNumber>
    </submittedName>
</protein>
<dbReference type="AlphaFoldDB" id="A0A3B0VS56"/>
<dbReference type="PROSITE" id="PS50005">
    <property type="entry name" value="TPR"/>
    <property type="match status" value="3"/>
</dbReference>
<gene>
    <name evidence="4" type="ORF">MNBD_GAMMA01-1857</name>
</gene>
<keyword evidence="1" id="KW-0238">DNA-binding</keyword>
<dbReference type="Pfam" id="PF00486">
    <property type="entry name" value="Trans_reg_C"/>
    <property type="match status" value="1"/>
</dbReference>
<dbReference type="Gene3D" id="3.40.50.10610">
    <property type="entry name" value="ABC-type transport auxiliary lipoprotein component"/>
    <property type="match status" value="1"/>
</dbReference>
<dbReference type="PANTHER" id="PTHR12558:SF13">
    <property type="entry name" value="CELL DIVISION CYCLE PROTEIN 27 HOMOLOG"/>
    <property type="match status" value="1"/>
</dbReference>
<dbReference type="SUPFAM" id="SSF48452">
    <property type="entry name" value="TPR-like"/>
    <property type="match status" value="1"/>
</dbReference>
<dbReference type="PANTHER" id="PTHR12558">
    <property type="entry name" value="CELL DIVISION CYCLE 16,23,27"/>
    <property type="match status" value="1"/>
</dbReference>
<dbReference type="InterPro" id="IPR011990">
    <property type="entry name" value="TPR-like_helical_dom_sf"/>
</dbReference>
<organism evidence="4">
    <name type="scientific">hydrothermal vent metagenome</name>
    <dbReference type="NCBI Taxonomy" id="652676"/>
    <lineage>
        <taxon>unclassified sequences</taxon>
        <taxon>metagenomes</taxon>
        <taxon>ecological metagenomes</taxon>
    </lineage>
</organism>
<keyword evidence="2" id="KW-0812">Transmembrane</keyword>
<dbReference type="SUPFAM" id="SSF46894">
    <property type="entry name" value="C-terminal effector domain of the bipartite response regulators"/>
    <property type="match status" value="1"/>
</dbReference>
<feature type="domain" description="OmpR/PhoB-type" evidence="3">
    <location>
        <begin position="1"/>
        <end position="98"/>
    </location>
</feature>
<dbReference type="InterPro" id="IPR036388">
    <property type="entry name" value="WH-like_DNA-bd_sf"/>
</dbReference>
<reference evidence="4" key="1">
    <citation type="submission" date="2018-06" db="EMBL/GenBank/DDBJ databases">
        <authorList>
            <person name="Zhirakovskaya E."/>
        </authorList>
    </citation>
    <scope>NUCLEOTIDE SEQUENCE</scope>
</reference>
<dbReference type="GO" id="GO:0003677">
    <property type="term" value="F:DNA binding"/>
    <property type="evidence" value="ECO:0007669"/>
    <property type="project" value="UniProtKB-KW"/>
</dbReference>
<keyword evidence="2" id="KW-1133">Transmembrane helix</keyword>
<dbReference type="Gene3D" id="1.25.40.10">
    <property type="entry name" value="Tetratricopeptide repeat domain"/>
    <property type="match status" value="2"/>
</dbReference>
<dbReference type="InterPro" id="IPR019734">
    <property type="entry name" value="TPR_rpt"/>
</dbReference>
<dbReference type="PROSITE" id="PS51755">
    <property type="entry name" value="OMPR_PHOB"/>
    <property type="match status" value="1"/>
</dbReference>
<dbReference type="GO" id="GO:0000160">
    <property type="term" value="P:phosphorelay signal transduction system"/>
    <property type="evidence" value="ECO:0007669"/>
    <property type="project" value="InterPro"/>
</dbReference>
<evidence type="ECO:0000256" key="2">
    <source>
        <dbReference type="SAM" id="Phobius"/>
    </source>
</evidence>
<dbReference type="SMART" id="SM00862">
    <property type="entry name" value="Trans_reg_C"/>
    <property type="match status" value="1"/>
</dbReference>
<evidence type="ECO:0000256" key="1">
    <source>
        <dbReference type="ARBA" id="ARBA00023125"/>
    </source>
</evidence>